<dbReference type="Gene3D" id="1.10.530.10">
    <property type="match status" value="2"/>
</dbReference>
<dbReference type="PANTHER" id="PTHR22595">
    <property type="entry name" value="CHITINASE-RELATED"/>
    <property type="match status" value="1"/>
</dbReference>
<evidence type="ECO:0000259" key="2">
    <source>
        <dbReference type="Pfam" id="PF00182"/>
    </source>
</evidence>
<evidence type="ECO:0000313" key="4">
    <source>
        <dbReference type="Proteomes" id="UP000237347"/>
    </source>
</evidence>
<feature type="domain" description="Glycoside hydrolase family 19 catalytic" evidence="2">
    <location>
        <begin position="1"/>
        <end position="76"/>
    </location>
</feature>
<proteinExistence type="predicted"/>
<keyword evidence="4" id="KW-1185">Reference proteome</keyword>
<dbReference type="GO" id="GO:0006032">
    <property type="term" value="P:chitin catabolic process"/>
    <property type="evidence" value="ECO:0007669"/>
    <property type="project" value="InterPro"/>
</dbReference>
<dbReference type="Pfam" id="PF00182">
    <property type="entry name" value="Glyco_hydro_19"/>
    <property type="match status" value="2"/>
</dbReference>
<accession>A0AAW0ISU0</accession>
<keyword evidence="1" id="KW-0147">Chitin-binding</keyword>
<dbReference type="Proteomes" id="UP000237347">
    <property type="component" value="Unassembled WGS sequence"/>
</dbReference>
<dbReference type="InterPro" id="IPR000726">
    <property type="entry name" value="Glyco_hydro_19_cat"/>
</dbReference>
<dbReference type="AlphaFoldDB" id="A0AAW0ISU0"/>
<comment type="caution">
    <text evidence="3">The sequence shown here is derived from an EMBL/GenBank/DDBJ whole genome shotgun (WGS) entry which is preliminary data.</text>
</comment>
<organism evidence="3 4">
    <name type="scientific">Quercus suber</name>
    <name type="common">Cork oak</name>
    <dbReference type="NCBI Taxonomy" id="58331"/>
    <lineage>
        <taxon>Eukaryota</taxon>
        <taxon>Viridiplantae</taxon>
        <taxon>Streptophyta</taxon>
        <taxon>Embryophyta</taxon>
        <taxon>Tracheophyta</taxon>
        <taxon>Spermatophyta</taxon>
        <taxon>Magnoliopsida</taxon>
        <taxon>eudicotyledons</taxon>
        <taxon>Gunneridae</taxon>
        <taxon>Pentapetalae</taxon>
        <taxon>rosids</taxon>
        <taxon>fabids</taxon>
        <taxon>Fagales</taxon>
        <taxon>Fagaceae</taxon>
        <taxon>Quercus</taxon>
    </lineage>
</organism>
<dbReference type="InterPro" id="IPR023346">
    <property type="entry name" value="Lysozyme-like_dom_sf"/>
</dbReference>
<gene>
    <name evidence="3" type="primary">rscc_9</name>
    <name evidence="3" type="ORF">CFP56_042979</name>
</gene>
<dbReference type="SUPFAM" id="SSF53955">
    <property type="entry name" value="Lysozyme-like"/>
    <property type="match status" value="2"/>
</dbReference>
<dbReference type="PANTHER" id="PTHR22595:SF111">
    <property type="entry name" value="CHITINASE 10"/>
    <property type="match status" value="1"/>
</dbReference>
<reference evidence="3 4" key="1">
    <citation type="journal article" date="2018" name="Sci. Data">
        <title>The draft genome sequence of cork oak.</title>
        <authorList>
            <person name="Ramos A.M."/>
            <person name="Usie A."/>
            <person name="Barbosa P."/>
            <person name="Barros P.M."/>
            <person name="Capote T."/>
            <person name="Chaves I."/>
            <person name="Simoes F."/>
            <person name="Abreu I."/>
            <person name="Carrasquinho I."/>
            <person name="Faro C."/>
            <person name="Guimaraes J.B."/>
            <person name="Mendonca D."/>
            <person name="Nobrega F."/>
            <person name="Rodrigues L."/>
            <person name="Saibo N.J.M."/>
            <person name="Varela M.C."/>
            <person name="Egas C."/>
            <person name="Matos J."/>
            <person name="Miguel C.M."/>
            <person name="Oliveira M.M."/>
            <person name="Ricardo C.P."/>
            <person name="Goncalves S."/>
        </authorList>
    </citation>
    <scope>NUCLEOTIDE SEQUENCE [LARGE SCALE GENOMIC DNA]</scope>
    <source>
        <strain evidence="4">cv. HL8</strain>
    </source>
</reference>
<dbReference type="GO" id="GO:0016998">
    <property type="term" value="P:cell wall macromolecule catabolic process"/>
    <property type="evidence" value="ECO:0007669"/>
    <property type="project" value="InterPro"/>
</dbReference>
<name>A0AAW0ISU0_QUESU</name>
<protein>
    <submittedName>
        <fullName evidence="3">Basic endochitinase c</fullName>
    </submittedName>
</protein>
<evidence type="ECO:0000313" key="3">
    <source>
        <dbReference type="EMBL" id="KAK7817364.1"/>
    </source>
</evidence>
<dbReference type="EMBL" id="PKMF04000886">
    <property type="protein sequence ID" value="KAK7817364.1"/>
    <property type="molecule type" value="Genomic_DNA"/>
</dbReference>
<evidence type="ECO:0000256" key="1">
    <source>
        <dbReference type="ARBA" id="ARBA00022669"/>
    </source>
</evidence>
<dbReference type="GO" id="GO:0004568">
    <property type="term" value="F:chitinase activity"/>
    <property type="evidence" value="ECO:0007669"/>
    <property type="project" value="InterPro"/>
</dbReference>
<feature type="domain" description="Glycoside hydrolase family 19 catalytic" evidence="2">
    <location>
        <begin position="112"/>
        <end position="215"/>
    </location>
</feature>
<dbReference type="GO" id="GO:0008061">
    <property type="term" value="F:chitin binding"/>
    <property type="evidence" value="ECO:0007669"/>
    <property type="project" value="UniProtKB-KW"/>
</dbReference>
<sequence>MTQQNPKPSCHNVMVGRYVPTEADIAANRTAGYGLVTNIINGLECGKPNDGRVNDRIGYFQRYAKLFNVDTGPNLDYNGILSLLLSCFSLSSSSSALLISLHHGVPKLGNPQSFNYGPAGNALGFDGLKNPEIVANSSLIALKTALWFWMSEQKPALIYIPTKADKEVNRAVGYGLLTNLINGLECGNPNDRRVNDRIGYFQRYAKLFNVHTGPN</sequence>
<dbReference type="CDD" id="cd00325">
    <property type="entry name" value="chitinase_GH19"/>
    <property type="match status" value="2"/>
</dbReference>